<dbReference type="EMBL" id="CP063361">
    <property type="protein sequence ID" value="UOD29005.1"/>
    <property type="molecule type" value="Genomic_DNA"/>
</dbReference>
<sequence>MASAAWPFFYHGQDGIALVDAAHQDCQLGIADMGQRIGLPDRIGQAVGKRAEQGATGSHKRAMQIRVALGRDPDRGSALGRPPCTASHPCACRSPRLRQTRPDSTFCHSPA</sequence>
<organism evidence="2 3">
    <name type="scientific">Massilia violaceinigra</name>
    <dbReference type="NCBI Taxonomy" id="2045208"/>
    <lineage>
        <taxon>Bacteria</taxon>
        <taxon>Pseudomonadati</taxon>
        <taxon>Pseudomonadota</taxon>
        <taxon>Betaproteobacteria</taxon>
        <taxon>Burkholderiales</taxon>
        <taxon>Oxalobacteraceae</taxon>
        <taxon>Telluria group</taxon>
        <taxon>Massilia</taxon>
    </lineage>
</organism>
<gene>
    <name evidence="2" type="ORF">INH39_26810</name>
</gene>
<reference evidence="2 3" key="1">
    <citation type="submission" date="2020-10" db="EMBL/GenBank/DDBJ databases">
        <title>Genome analysis of Massilia species.</title>
        <authorList>
            <person name="Jung D.-H."/>
        </authorList>
    </citation>
    <scope>NUCLEOTIDE SEQUENCE [LARGE SCALE GENOMIC DNA]</scope>
    <source>
        <strain evidence="3">sipir</strain>
    </source>
</reference>
<name>A0ABY4A2M2_9BURK</name>
<dbReference type="Proteomes" id="UP000831532">
    <property type="component" value="Chromosome"/>
</dbReference>
<proteinExistence type="predicted"/>
<protein>
    <submittedName>
        <fullName evidence="2">Uncharacterized protein</fullName>
    </submittedName>
</protein>
<evidence type="ECO:0000313" key="3">
    <source>
        <dbReference type="Proteomes" id="UP000831532"/>
    </source>
</evidence>
<evidence type="ECO:0000256" key="1">
    <source>
        <dbReference type="SAM" id="MobiDB-lite"/>
    </source>
</evidence>
<accession>A0ABY4A2M2</accession>
<feature type="region of interest" description="Disordered" evidence="1">
    <location>
        <begin position="71"/>
        <end position="111"/>
    </location>
</feature>
<evidence type="ECO:0000313" key="2">
    <source>
        <dbReference type="EMBL" id="UOD29005.1"/>
    </source>
</evidence>
<keyword evidence="3" id="KW-1185">Reference proteome</keyword>
<feature type="compositionally biased region" description="Polar residues" evidence="1">
    <location>
        <begin position="102"/>
        <end position="111"/>
    </location>
</feature>